<dbReference type="Proteomes" id="UP000749559">
    <property type="component" value="Unassembled WGS sequence"/>
</dbReference>
<protein>
    <submittedName>
        <fullName evidence="4">Uncharacterized protein</fullName>
    </submittedName>
</protein>
<feature type="signal peptide" evidence="3">
    <location>
        <begin position="1"/>
        <end position="31"/>
    </location>
</feature>
<proteinExistence type="predicted"/>
<dbReference type="EMBL" id="CAIIXF020000001">
    <property type="protein sequence ID" value="CAH1775930.1"/>
    <property type="molecule type" value="Genomic_DNA"/>
</dbReference>
<keyword evidence="2" id="KW-1133">Transmembrane helix</keyword>
<organism evidence="4 5">
    <name type="scientific">Owenia fusiformis</name>
    <name type="common">Polychaete worm</name>
    <dbReference type="NCBI Taxonomy" id="6347"/>
    <lineage>
        <taxon>Eukaryota</taxon>
        <taxon>Metazoa</taxon>
        <taxon>Spiralia</taxon>
        <taxon>Lophotrochozoa</taxon>
        <taxon>Annelida</taxon>
        <taxon>Polychaeta</taxon>
        <taxon>Sedentaria</taxon>
        <taxon>Canalipalpata</taxon>
        <taxon>Sabellida</taxon>
        <taxon>Oweniida</taxon>
        <taxon>Oweniidae</taxon>
        <taxon>Owenia</taxon>
    </lineage>
</organism>
<keyword evidence="2" id="KW-0472">Membrane</keyword>
<accession>A0A8J1TPH2</accession>
<gene>
    <name evidence="4" type="ORF">OFUS_LOCUS3166</name>
</gene>
<keyword evidence="3" id="KW-0732">Signal</keyword>
<keyword evidence="2" id="KW-0812">Transmembrane</keyword>
<feature type="transmembrane region" description="Helical" evidence="2">
    <location>
        <begin position="552"/>
        <end position="572"/>
    </location>
</feature>
<feature type="transmembrane region" description="Helical" evidence="2">
    <location>
        <begin position="471"/>
        <end position="491"/>
    </location>
</feature>
<feature type="transmembrane region" description="Helical" evidence="2">
    <location>
        <begin position="412"/>
        <end position="435"/>
    </location>
</feature>
<dbReference type="AlphaFoldDB" id="A0A8J1TPH2"/>
<feature type="transmembrane region" description="Helical" evidence="2">
    <location>
        <begin position="527"/>
        <end position="546"/>
    </location>
</feature>
<name>A0A8J1TPH2_OWEFU</name>
<feature type="transmembrane region" description="Helical" evidence="2">
    <location>
        <begin position="249"/>
        <end position="273"/>
    </location>
</feature>
<evidence type="ECO:0000313" key="5">
    <source>
        <dbReference type="Proteomes" id="UP000749559"/>
    </source>
</evidence>
<feature type="transmembrane region" description="Helical" evidence="2">
    <location>
        <begin position="660"/>
        <end position="686"/>
    </location>
</feature>
<feature type="transmembrane region" description="Helical" evidence="2">
    <location>
        <begin position="627"/>
        <end position="648"/>
    </location>
</feature>
<feature type="compositionally biased region" description="Acidic residues" evidence="1">
    <location>
        <begin position="892"/>
        <end position="901"/>
    </location>
</feature>
<evidence type="ECO:0000256" key="2">
    <source>
        <dbReference type="SAM" id="Phobius"/>
    </source>
</evidence>
<comment type="caution">
    <text evidence="4">The sequence shown here is derived from an EMBL/GenBank/DDBJ whole genome shotgun (WGS) entry which is preliminary data.</text>
</comment>
<feature type="transmembrane region" description="Helical" evidence="2">
    <location>
        <begin position="793"/>
        <end position="818"/>
    </location>
</feature>
<keyword evidence="5" id="KW-1185">Reference proteome</keyword>
<feature type="chain" id="PRO_5043758887" evidence="3">
    <location>
        <begin position="32"/>
        <end position="970"/>
    </location>
</feature>
<evidence type="ECO:0000313" key="4">
    <source>
        <dbReference type="EMBL" id="CAH1775930.1"/>
    </source>
</evidence>
<sequence length="970" mass="111950">MAFQLKKLLNRFHQLSHVFLILIMLCEETRGSIHGKLRLRGEFIKGLSPDRKENVPNGDVDPQMRRIFKRNVGETTPTTCEVYASNPYITNEIAELVLDNQLIHYNLIFPDYKDNPLLENMRKNFQSNSMSRANGKHGMTLLNLDFNYPVLSLTLLTIGVIQKRVELQDRPIHCLWELTEAEKIDLMIELLLRDFSSNATDTTLHEMDYICHEVIRNNKQGAYFTYRCCKQDIVSGEIHCIDDLHLDDVWLYVIYVMLITLKIIVLLFGPLVVPAYVQSLSLEQVPYVVKLKEPLPKTMYILTGQEPNLKCENRLFYEDLKQFPKFQTVIQDMPTDEIIDVKFTEYHIDVDHKNLLIESKVPVGVFQSLYRSCCLCKIQQVSPFDECCTRSVCGCLEAQCPMFPKWINIFKLLGRFCIVLLVPFPFYMRIVLYYFTEKDEIVERMTALTQLGLKPRYEFNLMEYLSPTHPMLLIIYIFYLITASAFVMFASRKEEQTNTLKSIITASLYDMENVSYLEALAFLVRTLIWPFRTFGIFGCFIGIVFWPLTLPLVFIVIAFYCLPIVYLTYRMLVHMKNYIFRSNKPPKRRKIVDHIQRVRETTFIDTISQATETKITLSESDSCFMKVVDIIGGVLVIGCVYALTIMLAECMGMIVEMAVYTLMGIIVNASSVLKYMMLIILVLIYAQSCFQNVYKKYLSLNKALFADIKGRLKELQEVANLPSHLQENRAFKGQELSEQGEHELPDDIAKRQIPTWIINDLILFLDSEDMPRVPIKLFQEVCMIRLAGSPGPVYASLLVAACKLLSIIIFLLFVFVVIMTFGSIYRISSTNQTLATLAGGMVPFLFKHKIISSEAPCELNSVSFKNKVNEVIDNFKQIWPMNDFTFELFSDEEEPSEEDDKTDAPKENGKVNGKDDKNGKDKKEKELKRPIRKDNHVNILIDLRTTSFGRRTIRQPQNSNDGDLASIIYT</sequence>
<feature type="compositionally biased region" description="Polar residues" evidence="1">
    <location>
        <begin position="951"/>
        <end position="961"/>
    </location>
</feature>
<evidence type="ECO:0000256" key="3">
    <source>
        <dbReference type="SAM" id="SignalP"/>
    </source>
</evidence>
<evidence type="ECO:0000256" key="1">
    <source>
        <dbReference type="SAM" id="MobiDB-lite"/>
    </source>
</evidence>
<dbReference type="OrthoDB" id="5965014at2759"/>
<reference evidence="4" key="1">
    <citation type="submission" date="2022-03" db="EMBL/GenBank/DDBJ databases">
        <authorList>
            <person name="Martin C."/>
        </authorList>
    </citation>
    <scope>NUCLEOTIDE SEQUENCE</scope>
</reference>
<feature type="compositionally biased region" description="Basic and acidic residues" evidence="1">
    <location>
        <begin position="902"/>
        <end position="931"/>
    </location>
</feature>
<feature type="region of interest" description="Disordered" evidence="1">
    <location>
        <begin position="951"/>
        <end position="970"/>
    </location>
</feature>
<feature type="region of interest" description="Disordered" evidence="1">
    <location>
        <begin position="892"/>
        <end position="931"/>
    </location>
</feature>